<name>A0A7J5XIB7_DISMA</name>
<evidence type="ECO:0000313" key="1">
    <source>
        <dbReference type="EMBL" id="KAF3836720.1"/>
    </source>
</evidence>
<dbReference type="AlphaFoldDB" id="A0A7J5XIB7"/>
<dbReference type="Proteomes" id="UP000518266">
    <property type="component" value="Unassembled WGS sequence"/>
</dbReference>
<reference evidence="1 2" key="1">
    <citation type="submission" date="2020-03" db="EMBL/GenBank/DDBJ databases">
        <title>Dissostichus mawsoni Genome sequencing and assembly.</title>
        <authorList>
            <person name="Park H."/>
        </authorList>
    </citation>
    <scope>NUCLEOTIDE SEQUENCE [LARGE SCALE GENOMIC DNA]</scope>
    <source>
        <strain evidence="1">DM0001</strain>
        <tissue evidence="1">Muscle</tissue>
    </source>
</reference>
<dbReference type="OrthoDB" id="10573715at2759"/>
<gene>
    <name evidence="1" type="ORF">F7725_004184</name>
</gene>
<proteinExistence type="predicted"/>
<organism evidence="1 2">
    <name type="scientific">Dissostichus mawsoni</name>
    <name type="common">Antarctic cod</name>
    <dbReference type="NCBI Taxonomy" id="36200"/>
    <lineage>
        <taxon>Eukaryota</taxon>
        <taxon>Metazoa</taxon>
        <taxon>Chordata</taxon>
        <taxon>Craniata</taxon>
        <taxon>Vertebrata</taxon>
        <taxon>Euteleostomi</taxon>
        <taxon>Actinopterygii</taxon>
        <taxon>Neopterygii</taxon>
        <taxon>Teleostei</taxon>
        <taxon>Neoteleostei</taxon>
        <taxon>Acanthomorphata</taxon>
        <taxon>Eupercaria</taxon>
        <taxon>Perciformes</taxon>
        <taxon>Notothenioidei</taxon>
        <taxon>Nototheniidae</taxon>
        <taxon>Dissostichus</taxon>
    </lineage>
</organism>
<dbReference type="EMBL" id="JAAKFY010000023">
    <property type="protein sequence ID" value="KAF3836720.1"/>
    <property type="molecule type" value="Genomic_DNA"/>
</dbReference>
<evidence type="ECO:0000313" key="2">
    <source>
        <dbReference type="Proteomes" id="UP000518266"/>
    </source>
</evidence>
<accession>A0A7J5XIB7</accession>
<protein>
    <submittedName>
        <fullName evidence="1">Uncharacterized protein</fullName>
    </submittedName>
</protein>
<keyword evidence="2" id="KW-1185">Reference proteome</keyword>
<sequence length="187" mass="20843">MKSVGAKTSTNDTASSFSCRGHTKQIECSHTLVKYGHVGAETPQPVQSTQFAENRSEISRCVLINGQVMEPLQAVVFYVGHRQVWVVVITQITQPVHWKRGKPHCLSNPELNKVHEDYISTPSFLTCNWYSRTGISSVSLGPNCLRVAEKRMAIVRASFRLTRAILVMVTLPPDRAPRDSPKRLLGS</sequence>
<comment type="caution">
    <text evidence="1">The sequence shown here is derived from an EMBL/GenBank/DDBJ whole genome shotgun (WGS) entry which is preliminary data.</text>
</comment>